<feature type="coiled-coil region" evidence="2">
    <location>
        <begin position="297"/>
        <end position="333"/>
    </location>
</feature>
<feature type="compositionally biased region" description="Low complexity" evidence="3">
    <location>
        <begin position="528"/>
        <end position="537"/>
    </location>
</feature>
<dbReference type="EMBL" id="CAJVCH010570097">
    <property type="protein sequence ID" value="CAG7834045.1"/>
    <property type="molecule type" value="Genomic_DNA"/>
</dbReference>
<reference evidence="5" key="1">
    <citation type="submission" date="2021-06" db="EMBL/GenBank/DDBJ databases">
        <authorList>
            <person name="Hodson N. C."/>
            <person name="Mongue J. A."/>
            <person name="Jaron S. K."/>
        </authorList>
    </citation>
    <scope>NUCLEOTIDE SEQUENCE</scope>
</reference>
<keyword evidence="6" id="KW-1185">Reference proteome</keyword>
<evidence type="ECO:0000256" key="3">
    <source>
        <dbReference type="SAM" id="MobiDB-lite"/>
    </source>
</evidence>
<sequence>MATLARLLPLPTNNVRDREDERALAKPSTAVVAISESRAPPYGKRRGWIPRTPEDFGDGGAFPEIHVAQYPLAMGKSSVESAKSTSNALAVQLDAEGKIKYDLIARQGHGKDKAVYSKYTDLLPKEMTSEDDPELQKPDEDNIKEITEKTRQALEKLTQSKVAAAMPVRCAEKRGETQFIRYTPSQQGPAFNSGANQRVIRMVEVQRDPMSPPRFKINTKIPRGPPSPPAPVLHSPTRKVTAKEQKEWKIPPCISNWKNAKGYTIPLDKRMAADGRGLQQVHINENFAKLAEALYIADRKAREAVEMRAQLEKKLAQKEKERKEDHLRMLAAEARDKRAGIRHQAATDTNDDAKERDEIRKSRHQDRQRERNQARAAPEKRKQWERERDISEQIALGLPAKSIASGETQFDSRLFNQSRGMDTGFGDDEAYSVYDKPWRQANDLAQGIYRPKKGGDADIYGGDLDNLIRTNRFVPDKEFSGTDRQASRSGPVQFEKDEDDPFGLDQFLQLAKQASKRGADDGKEKESAGSSKSQSSSSHKRGRRD</sequence>
<feature type="region of interest" description="Disordered" evidence="3">
    <location>
        <begin position="210"/>
        <end position="245"/>
    </location>
</feature>
<dbReference type="AlphaFoldDB" id="A0A8J2PRP0"/>
<feature type="region of interest" description="Disordered" evidence="3">
    <location>
        <begin position="474"/>
        <end position="545"/>
    </location>
</feature>
<dbReference type="GO" id="GO:0000398">
    <property type="term" value="P:mRNA splicing, via spliceosome"/>
    <property type="evidence" value="ECO:0007669"/>
    <property type="project" value="InterPro"/>
</dbReference>
<organism evidence="5 6">
    <name type="scientific">Allacma fusca</name>
    <dbReference type="NCBI Taxonomy" id="39272"/>
    <lineage>
        <taxon>Eukaryota</taxon>
        <taxon>Metazoa</taxon>
        <taxon>Ecdysozoa</taxon>
        <taxon>Arthropoda</taxon>
        <taxon>Hexapoda</taxon>
        <taxon>Collembola</taxon>
        <taxon>Symphypleona</taxon>
        <taxon>Sminthuridae</taxon>
        <taxon>Allacma</taxon>
    </lineage>
</organism>
<evidence type="ECO:0000256" key="2">
    <source>
        <dbReference type="SAM" id="Coils"/>
    </source>
</evidence>
<dbReference type="EMBL" id="CAJVCH010570097">
    <property type="protein sequence ID" value="CAG7834044.1"/>
    <property type="molecule type" value="Genomic_DNA"/>
</dbReference>
<feature type="compositionally biased region" description="Basic and acidic residues" evidence="3">
    <location>
        <begin position="351"/>
        <end position="387"/>
    </location>
</feature>
<name>A0A8J2PRP0_9HEXA</name>
<dbReference type="OrthoDB" id="666364at2759"/>
<comment type="similarity">
    <text evidence="1">Belongs to the SNW family.</text>
</comment>
<protein>
    <recommendedName>
        <fullName evidence="4">SKI-interacting protein SKIP SNW domain-containing protein</fullName>
    </recommendedName>
</protein>
<keyword evidence="2" id="KW-0175">Coiled coil</keyword>
<dbReference type="PANTHER" id="PTHR12096">
    <property type="entry name" value="NUCLEAR PROTEIN SKIP-RELATED"/>
    <property type="match status" value="1"/>
</dbReference>
<dbReference type="Pfam" id="PF02731">
    <property type="entry name" value="SKIP_SNW"/>
    <property type="match status" value="1"/>
</dbReference>
<evidence type="ECO:0000259" key="4">
    <source>
        <dbReference type="Pfam" id="PF02731"/>
    </source>
</evidence>
<evidence type="ECO:0000313" key="6">
    <source>
        <dbReference type="Proteomes" id="UP000708208"/>
    </source>
</evidence>
<accession>A0A8J2PRP0</accession>
<feature type="domain" description="SKI-interacting protein SKIP SNW" evidence="4">
    <location>
        <begin position="178"/>
        <end position="338"/>
    </location>
</feature>
<dbReference type="InterPro" id="IPR017862">
    <property type="entry name" value="SKI-int_prot_SKIP"/>
</dbReference>
<feature type="compositionally biased region" description="Basic and acidic residues" evidence="3">
    <location>
        <begin position="517"/>
        <end position="527"/>
    </location>
</feature>
<dbReference type="InterPro" id="IPR004015">
    <property type="entry name" value="SKI-int_prot_SKIP_SNW-dom"/>
</dbReference>
<proteinExistence type="inferred from homology"/>
<dbReference type="Proteomes" id="UP000708208">
    <property type="component" value="Unassembled WGS sequence"/>
</dbReference>
<gene>
    <name evidence="5" type="ORF">AFUS01_LOCUS43589</name>
</gene>
<feature type="region of interest" description="Disordered" evidence="3">
    <location>
        <begin position="333"/>
        <end position="387"/>
    </location>
</feature>
<comment type="caution">
    <text evidence="5">The sequence shown here is derived from an EMBL/GenBank/DDBJ whole genome shotgun (WGS) entry which is preliminary data.</text>
</comment>
<dbReference type="GO" id="GO:0005681">
    <property type="term" value="C:spliceosomal complex"/>
    <property type="evidence" value="ECO:0007669"/>
    <property type="project" value="InterPro"/>
</dbReference>
<evidence type="ECO:0000256" key="1">
    <source>
        <dbReference type="ARBA" id="ARBA00010197"/>
    </source>
</evidence>
<evidence type="ECO:0000313" key="5">
    <source>
        <dbReference type="EMBL" id="CAG7834045.1"/>
    </source>
</evidence>